<evidence type="ECO:0000256" key="3">
    <source>
        <dbReference type="ARBA" id="ARBA00022737"/>
    </source>
</evidence>
<keyword evidence="2" id="KW-0597">Phosphoprotein</keyword>
<dbReference type="InterPro" id="IPR011989">
    <property type="entry name" value="ARM-like"/>
</dbReference>
<keyword evidence="3" id="KW-0677">Repeat</keyword>
<feature type="domain" description="Beta-catenin-like protein 1 N-terminal" evidence="6">
    <location>
        <begin position="52"/>
        <end position="162"/>
    </location>
</feature>
<evidence type="ECO:0000256" key="1">
    <source>
        <dbReference type="ARBA" id="ARBA00004123"/>
    </source>
</evidence>
<dbReference type="PANTHER" id="PTHR14978:SF0">
    <property type="entry name" value="BETA-CATENIN-LIKE PROTEIN 1"/>
    <property type="match status" value="1"/>
</dbReference>
<evidence type="ECO:0000256" key="2">
    <source>
        <dbReference type="ARBA" id="ARBA00022553"/>
    </source>
</evidence>
<dbReference type="InterPro" id="IPR016024">
    <property type="entry name" value="ARM-type_fold"/>
</dbReference>
<dbReference type="Pfam" id="PF08216">
    <property type="entry name" value="CTNNBL"/>
    <property type="match status" value="1"/>
</dbReference>
<keyword evidence="5" id="KW-0539">Nucleus</keyword>
<dbReference type="InterPro" id="IPR013180">
    <property type="entry name" value="CTNNBL1_N"/>
</dbReference>
<dbReference type="OrthoDB" id="1898821at2759"/>
<accession>A0A0J9X8N4</accession>
<protein>
    <recommendedName>
        <fullName evidence="6">Beta-catenin-like protein 1 N-terminal domain-containing protein</fullName>
    </recommendedName>
</protein>
<dbReference type="AlphaFoldDB" id="A0A0J9X8N4"/>
<comment type="caution">
    <text evidence="7">The sequence shown here is derived from an EMBL/GenBank/DDBJ whole genome shotgun (WGS) entry which is preliminary data.</text>
</comment>
<dbReference type="Gene3D" id="1.25.10.10">
    <property type="entry name" value="Leucine-rich Repeat Variant"/>
    <property type="match status" value="1"/>
</dbReference>
<evidence type="ECO:0000313" key="7">
    <source>
        <dbReference type="EMBL" id="CDO53526.1"/>
    </source>
</evidence>
<reference evidence="7" key="1">
    <citation type="submission" date="2014-03" db="EMBL/GenBank/DDBJ databases">
        <authorList>
            <person name="Casaregola S."/>
        </authorList>
    </citation>
    <scope>NUCLEOTIDE SEQUENCE [LARGE SCALE GENOMIC DNA]</scope>
    <source>
        <strain evidence="7">CLIB 918</strain>
    </source>
</reference>
<keyword evidence="4" id="KW-0175">Coiled coil</keyword>
<dbReference type="InterPro" id="IPR039678">
    <property type="entry name" value="CTNNBL1"/>
</dbReference>
<sequence>MSDIDSIFKTSLAGVKRLDPFLNDNASKQQKTDDNEHEQVENIPSFIHDDPAVRRQEQIRAYIEENEIAGGEDEEVYNAAFLNKLLISFEKAVSLNIELREKYADEPLKFMGSEEELDTAIKSLSVLSNAPKLLALFIKSGSTETLMSLVAHENTDIADEAIKVTSELLDIEDSDLSEEDAEDITNFGHYLVTSQNLGSVIVSFLQQKLKLDELDTEAAADALRIIENLIAFEESDLFAKAFLQTDLVSWLIGSLNDSRHVPTAIRNNCAELLASILVHFPVAFSQDMAKDSSNIDRLLQAIATIRGKKIKKNSDEEGFFKDMFDILRISVRNDEANAQFLNNEGIDLMLILIKDAQHNWIVEEALKVLIETLKGTDRLESALTFIKSGGLKHLFKVFHSESSSNSKKKKKSETTLRQELGVQIVALLLRWLPLDSDERKRVIKKFVVNNFEKLHQFLQIRDELKESVAAEEARQRQERDEDNDDEDDLRHFANEVELEEQLSRAGKDQLQVVNVILAWLLVEYPELLDIVQASRKAEIVASLKDQIELLKKFIDDENDESFEQREAKLDLDLISTLYNELM</sequence>
<keyword evidence="8" id="KW-1185">Reference proteome</keyword>
<evidence type="ECO:0000256" key="5">
    <source>
        <dbReference type="ARBA" id="ARBA00023242"/>
    </source>
</evidence>
<dbReference type="SMART" id="SM01156">
    <property type="entry name" value="DUF1716"/>
    <property type="match status" value="1"/>
</dbReference>
<name>A0A0J9X8N4_GEOCN</name>
<dbReference type="STRING" id="1173061.A0A0J9X8N4"/>
<dbReference type="PANTHER" id="PTHR14978">
    <property type="entry name" value="BETA-CATENIN-LIKE PROTEIN 1 NUCLEAR ASSOCIATED PROTEIN"/>
    <property type="match status" value="1"/>
</dbReference>
<dbReference type="Proteomes" id="UP000242525">
    <property type="component" value="Unassembled WGS sequence"/>
</dbReference>
<proteinExistence type="predicted"/>
<evidence type="ECO:0000256" key="4">
    <source>
        <dbReference type="ARBA" id="ARBA00023054"/>
    </source>
</evidence>
<organism evidence="7 8">
    <name type="scientific">Geotrichum candidum</name>
    <name type="common">Oospora lactis</name>
    <name type="synonym">Dipodascus geotrichum</name>
    <dbReference type="NCBI Taxonomy" id="1173061"/>
    <lineage>
        <taxon>Eukaryota</taxon>
        <taxon>Fungi</taxon>
        <taxon>Dikarya</taxon>
        <taxon>Ascomycota</taxon>
        <taxon>Saccharomycotina</taxon>
        <taxon>Dipodascomycetes</taxon>
        <taxon>Dipodascales</taxon>
        <taxon>Dipodascaceae</taxon>
        <taxon>Geotrichum</taxon>
    </lineage>
</organism>
<evidence type="ECO:0000259" key="6">
    <source>
        <dbReference type="SMART" id="SM01156"/>
    </source>
</evidence>
<dbReference type="EMBL" id="CCBN010000005">
    <property type="protein sequence ID" value="CDO53526.1"/>
    <property type="molecule type" value="Genomic_DNA"/>
</dbReference>
<comment type="subcellular location">
    <subcellularLocation>
        <location evidence="1">Nucleus</location>
    </subcellularLocation>
</comment>
<evidence type="ECO:0000313" key="8">
    <source>
        <dbReference type="Proteomes" id="UP000242525"/>
    </source>
</evidence>
<gene>
    <name evidence="7" type="ORF">BN980_GECA05s03024g</name>
</gene>
<dbReference type="GO" id="GO:0005681">
    <property type="term" value="C:spliceosomal complex"/>
    <property type="evidence" value="ECO:0007669"/>
    <property type="project" value="TreeGrafter"/>
</dbReference>
<dbReference type="SUPFAM" id="SSF48371">
    <property type="entry name" value="ARM repeat"/>
    <property type="match status" value="1"/>
</dbReference>